<keyword evidence="3" id="KW-1185">Reference proteome</keyword>
<organism evidence="2 3">
    <name type="scientific">Daejeonella lutea</name>
    <dbReference type="NCBI Taxonomy" id="572036"/>
    <lineage>
        <taxon>Bacteria</taxon>
        <taxon>Pseudomonadati</taxon>
        <taxon>Bacteroidota</taxon>
        <taxon>Sphingobacteriia</taxon>
        <taxon>Sphingobacteriales</taxon>
        <taxon>Sphingobacteriaceae</taxon>
        <taxon>Daejeonella</taxon>
    </lineage>
</organism>
<name>A0A1T5A553_9SPHI</name>
<dbReference type="AlphaFoldDB" id="A0A1T5A553"/>
<proteinExistence type="predicted"/>
<gene>
    <name evidence="2" type="ORF">SAMN05661099_0303</name>
</gene>
<evidence type="ECO:0000256" key="1">
    <source>
        <dbReference type="SAM" id="Phobius"/>
    </source>
</evidence>
<dbReference type="EMBL" id="FUYR01000001">
    <property type="protein sequence ID" value="SKB29763.1"/>
    <property type="molecule type" value="Genomic_DNA"/>
</dbReference>
<keyword evidence="1" id="KW-1133">Transmembrane helix</keyword>
<feature type="transmembrane region" description="Helical" evidence="1">
    <location>
        <begin position="74"/>
        <end position="97"/>
    </location>
</feature>
<protein>
    <submittedName>
        <fullName evidence="2">Uncharacterized protein</fullName>
    </submittedName>
</protein>
<sequence length="123" mass="13753">METHKNISHKGQTTFTYQTKENYSSIGIWEKYNAFVDTQKPNAIGWWLGSLMLHGCILVPISFLLVYSLGGPTIPFLFISMSLFFINVIANMGGAAFKVTFNSFMLSIAIHILMALTVILNTL</sequence>
<feature type="transmembrane region" description="Helical" evidence="1">
    <location>
        <begin position="103"/>
        <end position="122"/>
    </location>
</feature>
<dbReference type="RefSeq" id="WP_079700802.1">
    <property type="nucleotide sequence ID" value="NZ_FUYR01000001.1"/>
</dbReference>
<reference evidence="3" key="1">
    <citation type="submission" date="2017-02" db="EMBL/GenBank/DDBJ databases">
        <authorList>
            <person name="Varghese N."/>
            <person name="Submissions S."/>
        </authorList>
    </citation>
    <scope>NUCLEOTIDE SEQUENCE [LARGE SCALE GENOMIC DNA]</scope>
    <source>
        <strain evidence="3">DSM 22385</strain>
    </source>
</reference>
<dbReference type="OrthoDB" id="798211at2"/>
<keyword evidence="1" id="KW-0812">Transmembrane</keyword>
<feature type="transmembrane region" description="Helical" evidence="1">
    <location>
        <begin position="44"/>
        <end position="67"/>
    </location>
</feature>
<dbReference type="Proteomes" id="UP000189981">
    <property type="component" value="Unassembled WGS sequence"/>
</dbReference>
<evidence type="ECO:0000313" key="3">
    <source>
        <dbReference type="Proteomes" id="UP000189981"/>
    </source>
</evidence>
<accession>A0A1T5A553</accession>
<keyword evidence="1" id="KW-0472">Membrane</keyword>
<evidence type="ECO:0000313" key="2">
    <source>
        <dbReference type="EMBL" id="SKB29763.1"/>
    </source>
</evidence>